<feature type="region of interest" description="Disordered" evidence="1">
    <location>
        <begin position="267"/>
        <end position="313"/>
    </location>
</feature>
<evidence type="ECO:0000313" key="3">
    <source>
        <dbReference type="Proteomes" id="UP000011599"/>
    </source>
</evidence>
<comment type="caution">
    <text evidence="2">The sequence shown here is derived from an EMBL/GenBank/DDBJ whole genome shotgun (WGS) entry which is preliminary data.</text>
</comment>
<keyword evidence="3" id="KW-1185">Reference proteome</keyword>
<proteinExistence type="predicted"/>
<dbReference type="OrthoDB" id="214278at2157"/>
<gene>
    <name evidence="2" type="ORF">C496_03803</name>
</gene>
<reference evidence="2 3" key="1">
    <citation type="journal article" date="2014" name="PLoS Genet.">
        <title>Phylogenetically driven sequencing of extremely halophilic archaea reveals strategies for static and dynamic osmo-response.</title>
        <authorList>
            <person name="Becker E.A."/>
            <person name="Seitzer P.M."/>
            <person name="Tritt A."/>
            <person name="Larsen D."/>
            <person name="Krusor M."/>
            <person name="Yao A.I."/>
            <person name="Wu D."/>
            <person name="Madern D."/>
            <person name="Eisen J.A."/>
            <person name="Darling A.E."/>
            <person name="Facciotti M.T."/>
        </authorList>
    </citation>
    <scope>NUCLEOTIDE SEQUENCE [LARGE SCALE GENOMIC DNA]</scope>
    <source>
        <strain evidence="2 3">GA33</strain>
    </source>
</reference>
<accession>L9W7Q5</accession>
<name>L9W7Q5_9EURY</name>
<dbReference type="AlphaFoldDB" id="L9W7Q5"/>
<dbReference type="STRING" id="1114856.GCA_000383975_03460"/>
<dbReference type="eggNOG" id="arCOG06391">
    <property type="taxonomic scope" value="Archaea"/>
</dbReference>
<protein>
    <submittedName>
        <fullName evidence="2">Uncharacterized protein</fullName>
    </submittedName>
</protein>
<dbReference type="PATRIC" id="fig|1114856.3.peg.788"/>
<sequence length="335" mass="36839">MGATTMSEQTTGEDEGFDALVDQAEDALANVDELLGGVESLDELDDGAIESVIGDVETLVSVVRETEELLDDGAIESVIGDVETLVSVVRETEELLEAIDLTDLPDAVEGDELLEAIEIGDIPEILADEEQGASDLVNFTQLFRAIDLLNAWDATDLTDLWQEKRELQDAVDELGDGEDAGMVEDAISDVTDDDDGGDLIGDDDEDMIEMDAGDAKEALGDINVAEDPEAYQVAIQEQAMKGIDAFRSALLETHEKFEQLYEMNREKMRRQDTSTNSRNPTAASTIQTDRRDLGGGARYSTVPQEVKLSTAPTRKRIYGRRFEIEREKQRRANNE</sequence>
<evidence type="ECO:0000313" key="2">
    <source>
        <dbReference type="EMBL" id="ELY45515.1"/>
    </source>
</evidence>
<dbReference type="EMBL" id="AOHW01000007">
    <property type="protein sequence ID" value="ELY45515.1"/>
    <property type="molecule type" value="Genomic_DNA"/>
</dbReference>
<evidence type="ECO:0000256" key="1">
    <source>
        <dbReference type="SAM" id="MobiDB-lite"/>
    </source>
</evidence>
<organism evidence="2 3">
    <name type="scientific">Natronorubrum tibetense GA33</name>
    <dbReference type="NCBI Taxonomy" id="1114856"/>
    <lineage>
        <taxon>Archaea</taxon>
        <taxon>Methanobacteriati</taxon>
        <taxon>Methanobacteriota</taxon>
        <taxon>Stenosarchaea group</taxon>
        <taxon>Halobacteria</taxon>
        <taxon>Halobacteriales</taxon>
        <taxon>Natrialbaceae</taxon>
        <taxon>Natronorubrum</taxon>
    </lineage>
</organism>
<feature type="compositionally biased region" description="Polar residues" evidence="1">
    <location>
        <begin position="273"/>
        <end position="287"/>
    </location>
</feature>
<dbReference type="Proteomes" id="UP000011599">
    <property type="component" value="Unassembled WGS sequence"/>
</dbReference>